<sequence>MDYQLMMQILNQIPPDVLGQMISEISDPRRFVKKDLLDKELPQYLNTNPLVGGSNAPMRGVF</sequence>
<dbReference type="EMBL" id="MT142885">
    <property type="protein sequence ID" value="QJA90016.1"/>
    <property type="molecule type" value="Genomic_DNA"/>
</dbReference>
<organism evidence="1">
    <name type="scientific">viral metagenome</name>
    <dbReference type="NCBI Taxonomy" id="1070528"/>
    <lineage>
        <taxon>unclassified sequences</taxon>
        <taxon>metagenomes</taxon>
        <taxon>organismal metagenomes</taxon>
    </lineage>
</organism>
<reference evidence="1" key="1">
    <citation type="submission" date="2020-03" db="EMBL/GenBank/DDBJ databases">
        <title>The deep terrestrial virosphere.</title>
        <authorList>
            <person name="Holmfeldt K."/>
            <person name="Nilsson E."/>
            <person name="Simone D."/>
            <person name="Lopez-Fernandez M."/>
            <person name="Wu X."/>
            <person name="de Brujin I."/>
            <person name="Lundin D."/>
            <person name="Andersson A."/>
            <person name="Bertilsson S."/>
            <person name="Dopson M."/>
        </authorList>
    </citation>
    <scope>NUCLEOTIDE SEQUENCE</scope>
    <source>
        <strain evidence="1">MM415B02459</strain>
    </source>
</reference>
<evidence type="ECO:0000313" key="1">
    <source>
        <dbReference type="EMBL" id="QJA90016.1"/>
    </source>
</evidence>
<gene>
    <name evidence="1" type="ORF">MM415B02459_0004</name>
</gene>
<dbReference type="AlphaFoldDB" id="A0A6M3L5L8"/>
<accession>A0A6M3L5L8</accession>
<proteinExistence type="predicted"/>
<name>A0A6M3L5L8_9ZZZZ</name>
<protein>
    <submittedName>
        <fullName evidence="1">Uncharacterized protein</fullName>
    </submittedName>
</protein>